<dbReference type="EMBL" id="JMCB01000006">
    <property type="protein sequence ID" value="KFE68524.1"/>
    <property type="molecule type" value="Genomic_DNA"/>
</dbReference>
<dbReference type="RefSeq" id="WP_044189369.1">
    <property type="nucleotide sequence ID" value="NZ_JMCB01000006.1"/>
</dbReference>
<protein>
    <submittedName>
        <fullName evidence="1">Uncharacterized protein</fullName>
    </submittedName>
</protein>
<keyword evidence="2" id="KW-1185">Reference proteome</keyword>
<dbReference type="Proteomes" id="UP000028725">
    <property type="component" value="Unassembled WGS sequence"/>
</dbReference>
<accession>A0A085WLG1</accession>
<sequence>MSLSSYYRPDHLHEAQQLASLVEQLRERLGAEPLPSPQMADQLEDVLGRLVMRNQRWRVLQKLERIGSSPEHIEAIRDVLSRLDAELLRELPVLLEQLRVCH</sequence>
<reference evidence="1 2" key="1">
    <citation type="submission" date="2014-04" db="EMBL/GenBank/DDBJ databases">
        <title>Genome assembly of Hyalangium minutum DSM 14724.</title>
        <authorList>
            <person name="Sharma G."/>
            <person name="Subramanian S."/>
        </authorList>
    </citation>
    <scope>NUCLEOTIDE SEQUENCE [LARGE SCALE GENOMIC DNA]</scope>
    <source>
        <strain evidence="1 2">DSM 14724</strain>
    </source>
</reference>
<gene>
    <name evidence="1" type="ORF">DB31_7761</name>
</gene>
<proteinExistence type="predicted"/>
<evidence type="ECO:0000313" key="2">
    <source>
        <dbReference type="Proteomes" id="UP000028725"/>
    </source>
</evidence>
<evidence type="ECO:0000313" key="1">
    <source>
        <dbReference type="EMBL" id="KFE68524.1"/>
    </source>
</evidence>
<comment type="caution">
    <text evidence="1">The sequence shown here is derived from an EMBL/GenBank/DDBJ whole genome shotgun (WGS) entry which is preliminary data.</text>
</comment>
<name>A0A085WLG1_9BACT</name>
<dbReference type="AlphaFoldDB" id="A0A085WLG1"/>
<dbReference type="STRING" id="394096.DB31_7761"/>
<organism evidence="1 2">
    <name type="scientific">Hyalangium minutum</name>
    <dbReference type="NCBI Taxonomy" id="394096"/>
    <lineage>
        <taxon>Bacteria</taxon>
        <taxon>Pseudomonadati</taxon>
        <taxon>Myxococcota</taxon>
        <taxon>Myxococcia</taxon>
        <taxon>Myxococcales</taxon>
        <taxon>Cystobacterineae</taxon>
        <taxon>Archangiaceae</taxon>
        <taxon>Hyalangium</taxon>
    </lineage>
</organism>